<dbReference type="AlphaFoldDB" id="A0A9X4R3T5"/>
<dbReference type="SUPFAM" id="SSF48317">
    <property type="entry name" value="Acid phosphatase/Vanadium-dependent haloperoxidase"/>
    <property type="match status" value="1"/>
</dbReference>
<keyword evidence="3" id="KW-1185">Reference proteome</keyword>
<keyword evidence="1" id="KW-0732">Signal</keyword>
<dbReference type="PANTHER" id="PTHR34599:SF1">
    <property type="entry name" value="PHOSPHATIDIC ACID PHOSPHATASE TYPE 2_HALOPEROXIDASE DOMAIN-CONTAINING PROTEIN"/>
    <property type="match status" value="1"/>
</dbReference>
<dbReference type="PANTHER" id="PTHR34599">
    <property type="entry name" value="PEROXIDASE-RELATED"/>
    <property type="match status" value="1"/>
</dbReference>
<evidence type="ECO:0000313" key="3">
    <source>
        <dbReference type="Proteomes" id="UP001152766"/>
    </source>
</evidence>
<accession>A0A9X4R3T5</accession>
<dbReference type="RefSeq" id="WP_268148867.1">
    <property type="nucleotide sequence ID" value="NZ_JAPPUW010000005.1"/>
</dbReference>
<protein>
    <submittedName>
        <fullName evidence="2">Phosphatase PAP2 family protein</fullName>
    </submittedName>
</protein>
<dbReference type="InterPro" id="IPR052559">
    <property type="entry name" value="V-haloperoxidase"/>
</dbReference>
<comment type="caution">
    <text evidence="2">The sequence shown here is derived from an EMBL/GenBank/DDBJ whole genome shotgun (WGS) entry which is preliminary data.</text>
</comment>
<dbReference type="Proteomes" id="UP001152766">
    <property type="component" value="Unassembled WGS sequence"/>
</dbReference>
<gene>
    <name evidence="2" type="ORF">EXJ73_08205</name>
</gene>
<proteinExistence type="predicted"/>
<dbReference type="InterPro" id="IPR036938">
    <property type="entry name" value="PAP2/HPO_sf"/>
</dbReference>
<evidence type="ECO:0000313" key="2">
    <source>
        <dbReference type="EMBL" id="MDG0862452.1"/>
    </source>
</evidence>
<feature type="chain" id="PRO_5041000026" evidence="1">
    <location>
        <begin position="26"/>
        <end position="420"/>
    </location>
</feature>
<sequence length="420" mass="44540">MALRRSWPSLLAAFILGVGLAPARADVIGDWNQTACEVVAKAGPGAPGHRMMAIVQLAVFEAVNSIEPRYAPWMPQMTAPPGASVDAAVAAANRAALVALMPAEKATTEAVYQAALKALPDGAAKLDGIATGEKAAAQVLARAAADGAGGADNYQWQTAPGRYVPTVIPAVPTWPRRKPWVMARADQFRPGPPPDLASDVWARDLQEVRALGAKNSTTRTAAQTDIARFWEETRPLVYYPVLKAVAQMPGRSVVQNARLYAAVGLAIDDALIAVFDAKYAYNFWRPITAIRVEHLAGGSKTVADLGWTPFIATPMHPEYPCAHCVASGALGAVLREETRGQAVPRLGSASPTLPGIAHEWDSIDAFMAEVSMARIYDGVHYRNSTEVGNRIGMAVGALVQQRFAAPLATAPARTAEKPGL</sequence>
<reference evidence="2" key="1">
    <citation type="submission" date="2019-02" db="EMBL/GenBank/DDBJ databases">
        <title>Draft genome of the type strain Pelomonas aquatica CCUG 52575T.</title>
        <authorList>
            <person name="Gomila M."/>
            <person name="Lalucat J."/>
        </authorList>
    </citation>
    <scope>NUCLEOTIDE SEQUENCE</scope>
    <source>
        <strain evidence="2">CCUG 52575</strain>
    </source>
</reference>
<organism evidence="2 3">
    <name type="scientific">Pelomonas aquatica</name>
    <dbReference type="NCBI Taxonomy" id="431058"/>
    <lineage>
        <taxon>Bacteria</taxon>
        <taxon>Pseudomonadati</taxon>
        <taxon>Pseudomonadota</taxon>
        <taxon>Betaproteobacteria</taxon>
        <taxon>Burkholderiales</taxon>
        <taxon>Sphaerotilaceae</taxon>
        <taxon>Roseateles</taxon>
    </lineage>
</organism>
<evidence type="ECO:0000256" key="1">
    <source>
        <dbReference type="SAM" id="SignalP"/>
    </source>
</evidence>
<dbReference type="Gene3D" id="1.10.606.20">
    <property type="match status" value="1"/>
</dbReference>
<feature type="signal peptide" evidence="1">
    <location>
        <begin position="1"/>
        <end position="25"/>
    </location>
</feature>
<name>A0A9X4R3T5_9BURK</name>
<dbReference type="EMBL" id="SGUG01000009">
    <property type="protein sequence ID" value="MDG0862452.1"/>
    <property type="molecule type" value="Genomic_DNA"/>
</dbReference>
<dbReference type="CDD" id="cd03398">
    <property type="entry name" value="PAP2_haloperoxidase"/>
    <property type="match status" value="1"/>
</dbReference>